<dbReference type="Proteomes" id="UP000028073">
    <property type="component" value="Unassembled WGS sequence"/>
</dbReference>
<keyword evidence="3" id="KW-0378">Hydrolase</keyword>
<dbReference type="GO" id="GO:0005829">
    <property type="term" value="C:cytosol"/>
    <property type="evidence" value="ECO:0007669"/>
    <property type="project" value="TreeGrafter"/>
</dbReference>
<dbReference type="GO" id="GO:0006574">
    <property type="term" value="P:L-valine catabolic process"/>
    <property type="evidence" value="ECO:0007669"/>
    <property type="project" value="TreeGrafter"/>
</dbReference>
<dbReference type="EC" id="3.1.2.4" evidence="2"/>
<comment type="catalytic activity">
    <reaction evidence="1">
        <text>3-hydroxy-2-methylpropanoyl-CoA + H2O = 3-hydroxy-2-methylpropanoate + CoA + H(+)</text>
        <dbReference type="Rhea" id="RHEA:20888"/>
        <dbReference type="ChEBI" id="CHEBI:11805"/>
        <dbReference type="ChEBI" id="CHEBI:15377"/>
        <dbReference type="ChEBI" id="CHEBI:15378"/>
        <dbReference type="ChEBI" id="CHEBI:57287"/>
        <dbReference type="ChEBI" id="CHEBI:57340"/>
        <dbReference type="EC" id="3.1.2.4"/>
    </reaction>
</comment>
<sequence length="366" mass="40958">MTEKVLFDRLDTVSGHQLGVITLNAERSLNSLDKKMVDSLYDQLTLWQDDENIVCIFLQAAGEKAFCAGGDVRSLRQSVIDGDTSAPGQFFEKEYRLDYLIHTYRKPVICWGNGVIMGGGFGLMAGADFRVVTDTSIMAMPEITIGLYPDVGGSWVLNRLPARIGLFMALTGCRLNPADAMYLGLANRFIDHAFRKNVIESLQEADWSGDHYQATFDVVQHYSDNSAGWLPYSKIREHRDQIARMMEKPTLSAIIGDLKALQTEDSWLEQAKNIALTGSALSAVLAYEQLKRSRYDSLKEVFQNELILSINCVLKGDLQEGVRALLVDKDNQPQWTYSVIEDVPQEKVSEMFTPPWGESANPLSNL</sequence>
<dbReference type="InterPro" id="IPR029045">
    <property type="entry name" value="ClpP/crotonase-like_dom_sf"/>
</dbReference>
<protein>
    <recommendedName>
        <fullName evidence="2">3-hydroxyisobutyryl-CoA hydrolase</fullName>
        <ecNumber evidence="2">3.1.2.4</ecNumber>
    </recommendedName>
</protein>
<dbReference type="SUPFAM" id="SSF52096">
    <property type="entry name" value="ClpP/crotonase"/>
    <property type="match status" value="1"/>
</dbReference>
<dbReference type="AlphaFoldDB" id="A0A081NCX1"/>
<reference evidence="5 6" key="1">
    <citation type="submission" date="2014-06" db="EMBL/GenBank/DDBJ databases">
        <title>Whole Genome Sequences of Three Symbiotic Endozoicomonas Bacteria.</title>
        <authorList>
            <person name="Neave M.J."/>
            <person name="Apprill A."/>
            <person name="Voolstra C.R."/>
        </authorList>
    </citation>
    <scope>NUCLEOTIDE SEQUENCE [LARGE SCALE GENOMIC DNA]</scope>
    <source>
        <strain evidence="5 6">DSM 25634</strain>
    </source>
</reference>
<feature type="domain" description="Enoyl-CoA hydratase/isomerase" evidence="4">
    <location>
        <begin position="19"/>
        <end position="352"/>
    </location>
</feature>
<dbReference type="EMBL" id="JOKH01000006">
    <property type="protein sequence ID" value="KEQ16294.1"/>
    <property type="molecule type" value="Genomic_DNA"/>
</dbReference>
<dbReference type="OrthoDB" id="9790967at2"/>
<dbReference type="PANTHER" id="PTHR43176:SF3">
    <property type="entry name" value="3-HYDROXYISOBUTYRYL-COA HYDROLASE, MITOCHONDRIAL"/>
    <property type="match status" value="1"/>
</dbReference>
<evidence type="ECO:0000259" key="4">
    <source>
        <dbReference type="Pfam" id="PF16113"/>
    </source>
</evidence>
<evidence type="ECO:0000256" key="3">
    <source>
        <dbReference type="ARBA" id="ARBA00022801"/>
    </source>
</evidence>
<evidence type="ECO:0000256" key="1">
    <source>
        <dbReference type="ARBA" id="ARBA00001709"/>
    </source>
</evidence>
<name>A0A081NCX1_9GAMM</name>
<proteinExistence type="predicted"/>
<dbReference type="InterPro" id="IPR045004">
    <property type="entry name" value="ECH_dom"/>
</dbReference>
<dbReference type="InterPro" id="IPR032259">
    <property type="entry name" value="HIBYL-CoA-H"/>
</dbReference>
<comment type="caution">
    <text evidence="5">The sequence shown here is derived from an EMBL/GenBank/DDBJ whole genome shotgun (WGS) entry which is preliminary data.</text>
</comment>
<gene>
    <name evidence="5" type="ORF">GZ78_24120</name>
</gene>
<evidence type="ECO:0000313" key="5">
    <source>
        <dbReference type="EMBL" id="KEQ16294.1"/>
    </source>
</evidence>
<accession>A0A081NCX1</accession>
<dbReference type="eggNOG" id="COG1024">
    <property type="taxonomic scope" value="Bacteria"/>
</dbReference>
<dbReference type="PANTHER" id="PTHR43176">
    <property type="entry name" value="3-HYDROXYISOBUTYRYL-COA HYDROLASE-RELATED"/>
    <property type="match status" value="1"/>
</dbReference>
<evidence type="ECO:0000313" key="6">
    <source>
        <dbReference type="Proteomes" id="UP000028073"/>
    </source>
</evidence>
<dbReference type="STRING" id="1137799.GZ78_24120"/>
<dbReference type="Pfam" id="PF16113">
    <property type="entry name" value="ECH_2"/>
    <property type="match status" value="1"/>
</dbReference>
<organism evidence="5 6">
    <name type="scientific">Endozoicomonas numazuensis</name>
    <dbReference type="NCBI Taxonomy" id="1137799"/>
    <lineage>
        <taxon>Bacteria</taxon>
        <taxon>Pseudomonadati</taxon>
        <taxon>Pseudomonadota</taxon>
        <taxon>Gammaproteobacteria</taxon>
        <taxon>Oceanospirillales</taxon>
        <taxon>Endozoicomonadaceae</taxon>
        <taxon>Endozoicomonas</taxon>
    </lineage>
</organism>
<dbReference type="GO" id="GO:0003860">
    <property type="term" value="F:3-hydroxyisobutyryl-CoA hydrolase activity"/>
    <property type="evidence" value="ECO:0007669"/>
    <property type="project" value="UniProtKB-EC"/>
</dbReference>
<dbReference type="CDD" id="cd06558">
    <property type="entry name" value="crotonase-like"/>
    <property type="match status" value="1"/>
</dbReference>
<evidence type="ECO:0000256" key="2">
    <source>
        <dbReference type="ARBA" id="ARBA00011915"/>
    </source>
</evidence>
<dbReference type="Gene3D" id="3.90.226.10">
    <property type="entry name" value="2-enoyl-CoA Hydratase, Chain A, domain 1"/>
    <property type="match status" value="1"/>
</dbReference>
<keyword evidence="6" id="KW-1185">Reference proteome</keyword>
<dbReference type="NCBIfam" id="NF004127">
    <property type="entry name" value="PRK05617.1"/>
    <property type="match status" value="1"/>
</dbReference>